<evidence type="ECO:0000313" key="3">
    <source>
        <dbReference type="Proteomes" id="UP001187415"/>
    </source>
</evidence>
<organism evidence="2 3">
    <name type="scientific">Channa striata</name>
    <name type="common">Snakehead murrel</name>
    <name type="synonym">Ophicephalus striatus</name>
    <dbReference type="NCBI Taxonomy" id="64152"/>
    <lineage>
        <taxon>Eukaryota</taxon>
        <taxon>Metazoa</taxon>
        <taxon>Chordata</taxon>
        <taxon>Craniata</taxon>
        <taxon>Vertebrata</taxon>
        <taxon>Euteleostomi</taxon>
        <taxon>Actinopterygii</taxon>
        <taxon>Neopterygii</taxon>
        <taxon>Teleostei</taxon>
        <taxon>Neoteleostei</taxon>
        <taxon>Acanthomorphata</taxon>
        <taxon>Anabantaria</taxon>
        <taxon>Anabantiformes</taxon>
        <taxon>Channoidei</taxon>
        <taxon>Channidae</taxon>
        <taxon>Channa</taxon>
    </lineage>
</organism>
<comment type="caution">
    <text evidence="2">The sequence shown here is derived from an EMBL/GenBank/DDBJ whole genome shotgun (WGS) entry which is preliminary data.</text>
</comment>
<evidence type="ECO:0000256" key="1">
    <source>
        <dbReference type="SAM" id="MobiDB-lite"/>
    </source>
</evidence>
<accession>A0AA88T4Q9</accession>
<feature type="region of interest" description="Disordered" evidence="1">
    <location>
        <begin position="1"/>
        <end position="28"/>
    </location>
</feature>
<reference evidence="2" key="1">
    <citation type="submission" date="2023-07" db="EMBL/GenBank/DDBJ databases">
        <title>Chromosome-level Genome Assembly of Striped Snakehead (Channa striata).</title>
        <authorList>
            <person name="Liu H."/>
        </authorList>
    </citation>
    <scope>NUCLEOTIDE SEQUENCE</scope>
    <source>
        <strain evidence="2">Gz</strain>
        <tissue evidence="2">Muscle</tissue>
    </source>
</reference>
<dbReference type="Proteomes" id="UP001187415">
    <property type="component" value="Unassembled WGS sequence"/>
</dbReference>
<protein>
    <submittedName>
        <fullName evidence="2">Uncharacterized protein</fullName>
    </submittedName>
</protein>
<dbReference type="AlphaFoldDB" id="A0AA88T4Q9"/>
<gene>
    <name evidence="2" type="ORF">Q5P01_002335</name>
</gene>
<name>A0AA88T4Q9_CHASR</name>
<dbReference type="EMBL" id="JAUPFM010000001">
    <property type="protein sequence ID" value="KAK2862802.1"/>
    <property type="molecule type" value="Genomic_DNA"/>
</dbReference>
<keyword evidence="3" id="KW-1185">Reference proteome</keyword>
<proteinExistence type="predicted"/>
<sequence>MSEARPVPSAHTRPTEAERTRAAAGARRVGERRKFMQGHFSLFLLLIKVKWLCVLCSDGFTHRSFQ</sequence>
<evidence type="ECO:0000313" key="2">
    <source>
        <dbReference type="EMBL" id="KAK2862802.1"/>
    </source>
</evidence>